<comment type="caution">
    <text evidence="1">The sequence shown here is derived from an EMBL/GenBank/DDBJ whole genome shotgun (WGS) entry which is preliminary data.</text>
</comment>
<dbReference type="EMBL" id="JAAWVT010000007">
    <property type="protein sequence ID" value="NKG21840.1"/>
    <property type="molecule type" value="Genomic_DNA"/>
</dbReference>
<keyword evidence="2" id="KW-1185">Reference proteome</keyword>
<name>A0ABX1G863_9MICC</name>
<sequence length="241" mass="26082">MSRKRVLVITILVLLVVSVVTASFLLSGKRASDPNEGASLGTNSEGFEISPVRAGEGGTAMGPDGVTPIGYPPTCEGAYAAAINYRKTEQTADKNWKKTQETLDFIYTEPAADSLSQLMQANGENDYLSSDVKALGIFKPLSCEAGKNAHVVVSDVTVFKNFPETEPYVLLQAGPTELVWKDNDWKRIPVYNGDVTETLSLNLQMNAAPKITQEIIDALFTADDGHAISRDGWLVINNATR</sequence>
<protein>
    <submittedName>
        <fullName evidence="1">Uncharacterized protein</fullName>
    </submittedName>
</protein>
<dbReference type="RefSeq" id="WP_168152664.1">
    <property type="nucleotide sequence ID" value="NZ_JAAWVT010000007.1"/>
</dbReference>
<accession>A0ABX1G863</accession>
<reference evidence="1 2" key="1">
    <citation type="submission" date="2020-04" db="EMBL/GenBank/DDBJ databases">
        <title>Paeniglutamicibacter sp. ANT13_2, a novel actinomycete isolated from sediment in Antarctica.</title>
        <authorList>
            <person name="Sakdapetsiri C."/>
            <person name="Pinyakong O."/>
        </authorList>
    </citation>
    <scope>NUCLEOTIDE SEQUENCE [LARGE SCALE GENOMIC DNA]</scope>
    <source>
        <strain evidence="1 2">ANT13_2</strain>
    </source>
</reference>
<proteinExistence type="predicted"/>
<evidence type="ECO:0000313" key="2">
    <source>
        <dbReference type="Proteomes" id="UP000746595"/>
    </source>
</evidence>
<evidence type="ECO:0000313" key="1">
    <source>
        <dbReference type="EMBL" id="NKG21840.1"/>
    </source>
</evidence>
<gene>
    <name evidence="1" type="ORF">HED64_14140</name>
</gene>
<dbReference type="Proteomes" id="UP000746595">
    <property type="component" value="Unassembled WGS sequence"/>
</dbReference>
<organism evidence="1 2">
    <name type="scientific">Paeniglutamicibacter terrestris</name>
    <dbReference type="NCBI Taxonomy" id="2723403"/>
    <lineage>
        <taxon>Bacteria</taxon>
        <taxon>Bacillati</taxon>
        <taxon>Actinomycetota</taxon>
        <taxon>Actinomycetes</taxon>
        <taxon>Micrococcales</taxon>
        <taxon>Micrococcaceae</taxon>
        <taxon>Paeniglutamicibacter</taxon>
    </lineage>
</organism>